<protein>
    <submittedName>
        <fullName evidence="1">Uncharacterized protein</fullName>
    </submittedName>
</protein>
<proteinExistence type="predicted"/>
<comment type="caution">
    <text evidence="1">The sequence shown here is derived from an EMBL/GenBank/DDBJ whole genome shotgun (WGS) entry which is preliminary data.</text>
</comment>
<accession>A0A4C1VUU3</accession>
<organism evidence="1 2">
    <name type="scientific">Eumeta variegata</name>
    <name type="common">Bagworm moth</name>
    <name type="synonym">Eumeta japonica</name>
    <dbReference type="NCBI Taxonomy" id="151549"/>
    <lineage>
        <taxon>Eukaryota</taxon>
        <taxon>Metazoa</taxon>
        <taxon>Ecdysozoa</taxon>
        <taxon>Arthropoda</taxon>
        <taxon>Hexapoda</taxon>
        <taxon>Insecta</taxon>
        <taxon>Pterygota</taxon>
        <taxon>Neoptera</taxon>
        <taxon>Endopterygota</taxon>
        <taxon>Lepidoptera</taxon>
        <taxon>Glossata</taxon>
        <taxon>Ditrysia</taxon>
        <taxon>Tineoidea</taxon>
        <taxon>Psychidae</taxon>
        <taxon>Oiketicinae</taxon>
        <taxon>Eumeta</taxon>
    </lineage>
</organism>
<evidence type="ECO:0000313" key="2">
    <source>
        <dbReference type="Proteomes" id="UP000299102"/>
    </source>
</evidence>
<gene>
    <name evidence="1" type="ORF">EVAR_16396_1</name>
</gene>
<dbReference type="Proteomes" id="UP000299102">
    <property type="component" value="Unassembled WGS sequence"/>
</dbReference>
<dbReference type="AlphaFoldDB" id="A0A4C1VUU3"/>
<keyword evidence="2" id="KW-1185">Reference proteome</keyword>
<name>A0A4C1VUU3_EUMVA</name>
<dbReference type="EMBL" id="BGZK01000415">
    <property type="protein sequence ID" value="GBP42300.1"/>
    <property type="molecule type" value="Genomic_DNA"/>
</dbReference>
<sequence length="159" mass="17586">MRLERDSQEQYRDIHKTIHDCRGRKIMKAFEQMNDGARTPAAAATEAMQVDGAIASIATLDSTLNPPDSTRGADGVCLAIGSHRTPTRVGFVRSTWHASVREERRSAALGSVDCENCIRPPPHPPRSAITNSVCLSLRYFIRSCTDTRDESINFIQAKT</sequence>
<evidence type="ECO:0000313" key="1">
    <source>
        <dbReference type="EMBL" id="GBP42300.1"/>
    </source>
</evidence>
<reference evidence="1 2" key="1">
    <citation type="journal article" date="2019" name="Commun. Biol.">
        <title>The bagworm genome reveals a unique fibroin gene that provides high tensile strength.</title>
        <authorList>
            <person name="Kono N."/>
            <person name="Nakamura H."/>
            <person name="Ohtoshi R."/>
            <person name="Tomita M."/>
            <person name="Numata K."/>
            <person name="Arakawa K."/>
        </authorList>
    </citation>
    <scope>NUCLEOTIDE SEQUENCE [LARGE SCALE GENOMIC DNA]</scope>
</reference>